<feature type="transmembrane region" description="Helical" evidence="8">
    <location>
        <begin position="266"/>
        <end position="287"/>
    </location>
</feature>
<keyword evidence="3" id="KW-0813">Transport</keyword>
<organism evidence="10 11">
    <name type="scientific">Sedimenticola thiotaurini</name>
    <dbReference type="NCBI Taxonomy" id="1543721"/>
    <lineage>
        <taxon>Bacteria</taxon>
        <taxon>Pseudomonadati</taxon>
        <taxon>Pseudomonadota</taxon>
        <taxon>Gammaproteobacteria</taxon>
        <taxon>Chromatiales</taxon>
        <taxon>Sedimenticolaceae</taxon>
        <taxon>Sedimenticola</taxon>
    </lineage>
</organism>
<dbReference type="Proteomes" id="UP000317355">
    <property type="component" value="Unassembled WGS sequence"/>
</dbReference>
<name>A0A558CZB9_9GAMM</name>
<comment type="subcellular location">
    <subcellularLocation>
        <location evidence="1">Cell membrane</location>
        <topology evidence="1">Multi-pass membrane protein</topology>
    </subcellularLocation>
</comment>
<evidence type="ECO:0000313" key="10">
    <source>
        <dbReference type="EMBL" id="TVT54116.1"/>
    </source>
</evidence>
<evidence type="ECO:0000256" key="4">
    <source>
        <dbReference type="ARBA" id="ARBA00022475"/>
    </source>
</evidence>
<protein>
    <submittedName>
        <fullName evidence="10">ABC transporter permease</fullName>
    </submittedName>
</protein>
<accession>A0A558CZB9</accession>
<dbReference type="GO" id="GO:0140359">
    <property type="term" value="F:ABC-type transporter activity"/>
    <property type="evidence" value="ECO:0007669"/>
    <property type="project" value="InterPro"/>
</dbReference>
<evidence type="ECO:0000313" key="11">
    <source>
        <dbReference type="Proteomes" id="UP000317355"/>
    </source>
</evidence>
<keyword evidence="4" id="KW-1003">Cell membrane</keyword>
<comment type="similarity">
    <text evidence="2">Belongs to the ABC-2 integral membrane protein family.</text>
</comment>
<evidence type="ECO:0000256" key="8">
    <source>
        <dbReference type="SAM" id="Phobius"/>
    </source>
</evidence>
<dbReference type="PANTHER" id="PTHR30294:SF29">
    <property type="entry name" value="MULTIDRUG ABC TRANSPORTER PERMEASE YBHS-RELATED"/>
    <property type="match status" value="1"/>
</dbReference>
<reference evidence="10 11" key="1">
    <citation type="submission" date="2019-07" db="EMBL/GenBank/DDBJ databases">
        <title>The pathways for chlorine oxyanion respiration interact through the shared metabolite chlorate.</title>
        <authorList>
            <person name="Barnum T.P."/>
            <person name="Cheng Y."/>
            <person name="Hill K.A."/>
            <person name="Lucas L.N."/>
            <person name="Carlson H.K."/>
            <person name="Coates J.D."/>
        </authorList>
    </citation>
    <scope>NUCLEOTIDE SEQUENCE [LARGE SCALE GENOMIC DNA]</scope>
    <source>
        <strain evidence="10">BK-3</strain>
    </source>
</reference>
<gene>
    <name evidence="10" type="ORF">FHK82_11040</name>
</gene>
<keyword evidence="6 8" id="KW-1133">Transmembrane helix</keyword>
<proteinExistence type="inferred from homology"/>
<feature type="transmembrane region" description="Helical" evidence="8">
    <location>
        <begin position="308"/>
        <end position="329"/>
    </location>
</feature>
<dbReference type="PROSITE" id="PS51012">
    <property type="entry name" value="ABC_TM2"/>
    <property type="match status" value="1"/>
</dbReference>
<dbReference type="GO" id="GO:0005886">
    <property type="term" value="C:plasma membrane"/>
    <property type="evidence" value="ECO:0007669"/>
    <property type="project" value="UniProtKB-SubCell"/>
</dbReference>
<evidence type="ECO:0000259" key="9">
    <source>
        <dbReference type="PROSITE" id="PS51012"/>
    </source>
</evidence>
<feature type="transmembrane region" description="Helical" evidence="8">
    <location>
        <begin position="188"/>
        <end position="210"/>
    </location>
</feature>
<evidence type="ECO:0000256" key="7">
    <source>
        <dbReference type="ARBA" id="ARBA00023136"/>
    </source>
</evidence>
<dbReference type="AlphaFoldDB" id="A0A558CZB9"/>
<dbReference type="EMBL" id="VMRY01000044">
    <property type="protein sequence ID" value="TVT54116.1"/>
    <property type="molecule type" value="Genomic_DNA"/>
</dbReference>
<keyword evidence="5 8" id="KW-0812">Transmembrane</keyword>
<feature type="transmembrane region" description="Helical" evidence="8">
    <location>
        <begin position="231"/>
        <end position="254"/>
    </location>
</feature>
<dbReference type="InterPro" id="IPR013525">
    <property type="entry name" value="ABC2_TM"/>
</dbReference>
<evidence type="ECO:0000256" key="3">
    <source>
        <dbReference type="ARBA" id="ARBA00022448"/>
    </source>
</evidence>
<dbReference type="InterPro" id="IPR051449">
    <property type="entry name" value="ABC-2_transporter_component"/>
</dbReference>
<comment type="caution">
    <text evidence="10">The sequence shown here is derived from an EMBL/GenBank/DDBJ whole genome shotgun (WGS) entry which is preliminary data.</text>
</comment>
<sequence length="381" mass="41996">MKSLSRILAIVLKELTQLKRDRMTFGMVVMIPLIQLMLFGFAINTNVRDIPAGLVDHSNTALSRVLVQTIAATQVVTFSERYSSVKEAEAAIVGAKVRAVLIIPRDLSQRLARHHSVGLGTPAATNEETSRPVAQWIVDGSDTMIASAIKSLRAMPLSELLDKPANRTIPTFEVELLFNPEQRTVVNIVPGLVGIILTMTMIMFTSAAIVRERERGNLEMLINTPVQPFELMLGKIIPFIFIGGIQVVIIISLGHVVFNVPINGSLWQLALATLLFITASLSFGLVISTLARNQLQAMQMTIFVLRHSILLSGFVFPYEGMPVFAQYIAEFLPATPFMRVVRGVVLRDATVMDMSIDTLRLLGFIIAGLTVASLRFKKQLD</sequence>
<dbReference type="InterPro" id="IPR047817">
    <property type="entry name" value="ABC2_TM_bact-type"/>
</dbReference>
<feature type="domain" description="ABC transmembrane type-2" evidence="9">
    <location>
        <begin position="154"/>
        <end position="379"/>
    </location>
</feature>
<dbReference type="PANTHER" id="PTHR30294">
    <property type="entry name" value="MEMBRANE COMPONENT OF ABC TRANSPORTER YHHJ-RELATED"/>
    <property type="match status" value="1"/>
</dbReference>
<feature type="transmembrane region" description="Helical" evidence="8">
    <location>
        <begin position="358"/>
        <end position="376"/>
    </location>
</feature>
<evidence type="ECO:0000256" key="6">
    <source>
        <dbReference type="ARBA" id="ARBA00022989"/>
    </source>
</evidence>
<dbReference type="Gene3D" id="3.40.1710.10">
    <property type="entry name" value="abc type-2 transporter like domain"/>
    <property type="match status" value="1"/>
</dbReference>
<evidence type="ECO:0000256" key="1">
    <source>
        <dbReference type="ARBA" id="ARBA00004651"/>
    </source>
</evidence>
<evidence type="ECO:0000256" key="5">
    <source>
        <dbReference type="ARBA" id="ARBA00022692"/>
    </source>
</evidence>
<feature type="transmembrane region" description="Helical" evidence="8">
    <location>
        <begin position="23"/>
        <end position="43"/>
    </location>
</feature>
<dbReference type="Pfam" id="PF12698">
    <property type="entry name" value="ABC2_membrane_3"/>
    <property type="match status" value="1"/>
</dbReference>
<evidence type="ECO:0000256" key="2">
    <source>
        <dbReference type="ARBA" id="ARBA00007783"/>
    </source>
</evidence>
<keyword evidence="7 8" id="KW-0472">Membrane</keyword>